<reference evidence="1" key="2">
    <citation type="submission" date="2018-03" db="EMBL/GenBank/DDBJ databases">
        <title>The Triticum urartu genome reveals the dynamic nature of wheat genome evolution.</title>
        <authorList>
            <person name="Ling H."/>
            <person name="Ma B."/>
            <person name="Shi X."/>
            <person name="Liu H."/>
            <person name="Dong L."/>
            <person name="Sun H."/>
            <person name="Cao Y."/>
            <person name="Gao Q."/>
            <person name="Zheng S."/>
            <person name="Li Y."/>
            <person name="Yu Y."/>
            <person name="Du H."/>
            <person name="Qi M."/>
            <person name="Li Y."/>
            <person name="Yu H."/>
            <person name="Cui Y."/>
            <person name="Wang N."/>
            <person name="Chen C."/>
            <person name="Wu H."/>
            <person name="Zhao Y."/>
            <person name="Zhang J."/>
            <person name="Li Y."/>
            <person name="Zhou W."/>
            <person name="Zhang B."/>
            <person name="Hu W."/>
            <person name="Eijk M."/>
            <person name="Tang J."/>
            <person name="Witsenboer H."/>
            <person name="Zhao S."/>
            <person name="Li Z."/>
            <person name="Zhang A."/>
            <person name="Wang D."/>
            <person name="Liang C."/>
        </authorList>
    </citation>
    <scope>NUCLEOTIDE SEQUENCE [LARGE SCALE GENOMIC DNA]</scope>
    <source>
        <strain evidence="1">cv. G1812</strain>
    </source>
</reference>
<name>A0A8R7U300_TRIUA</name>
<evidence type="ECO:0000313" key="1">
    <source>
        <dbReference type="EnsemblPlants" id="TuG1812G0300005725.01.T01.cds434166"/>
    </source>
</evidence>
<keyword evidence="2" id="KW-1185">Reference proteome</keyword>
<proteinExistence type="predicted"/>
<evidence type="ECO:0000313" key="2">
    <source>
        <dbReference type="Proteomes" id="UP000015106"/>
    </source>
</evidence>
<organism evidence="1 2">
    <name type="scientific">Triticum urartu</name>
    <name type="common">Red wild einkorn</name>
    <name type="synonym">Crithodium urartu</name>
    <dbReference type="NCBI Taxonomy" id="4572"/>
    <lineage>
        <taxon>Eukaryota</taxon>
        <taxon>Viridiplantae</taxon>
        <taxon>Streptophyta</taxon>
        <taxon>Embryophyta</taxon>
        <taxon>Tracheophyta</taxon>
        <taxon>Spermatophyta</taxon>
        <taxon>Magnoliopsida</taxon>
        <taxon>Liliopsida</taxon>
        <taxon>Poales</taxon>
        <taxon>Poaceae</taxon>
        <taxon>BOP clade</taxon>
        <taxon>Pooideae</taxon>
        <taxon>Triticodae</taxon>
        <taxon>Triticeae</taxon>
        <taxon>Triticinae</taxon>
        <taxon>Triticum</taxon>
    </lineage>
</organism>
<reference evidence="1" key="3">
    <citation type="submission" date="2022-06" db="UniProtKB">
        <authorList>
            <consortium name="EnsemblPlants"/>
        </authorList>
    </citation>
    <scope>IDENTIFICATION</scope>
</reference>
<protein>
    <submittedName>
        <fullName evidence="1">Uncharacterized protein</fullName>
    </submittedName>
</protein>
<dbReference type="AlphaFoldDB" id="A0A8R7U300"/>
<dbReference type="Gramene" id="TuG1812G0300005725.01.T01">
    <property type="protein sequence ID" value="TuG1812G0300005725.01.T01.cds434166"/>
    <property type="gene ID" value="TuG1812G0300005725.01"/>
</dbReference>
<accession>A0A8R7U300</accession>
<reference evidence="2" key="1">
    <citation type="journal article" date="2013" name="Nature">
        <title>Draft genome of the wheat A-genome progenitor Triticum urartu.</title>
        <authorList>
            <person name="Ling H.Q."/>
            <person name="Zhao S."/>
            <person name="Liu D."/>
            <person name="Wang J."/>
            <person name="Sun H."/>
            <person name="Zhang C."/>
            <person name="Fan H."/>
            <person name="Li D."/>
            <person name="Dong L."/>
            <person name="Tao Y."/>
            <person name="Gao C."/>
            <person name="Wu H."/>
            <person name="Li Y."/>
            <person name="Cui Y."/>
            <person name="Guo X."/>
            <person name="Zheng S."/>
            <person name="Wang B."/>
            <person name="Yu K."/>
            <person name="Liang Q."/>
            <person name="Yang W."/>
            <person name="Lou X."/>
            <person name="Chen J."/>
            <person name="Feng M."/>
            <person name="Jian J."/>
            <person name="Zhang X."/>
            <person name="Luo G."/>
            <person name="Jiang Y."/>
            <person name="Liu J."/>
            <person name="Wang Z."/>
            <person name="Sha Y."/>
            <person name="Zhang B."/>
            <person name="Wu H."/>
            <person name="Tang D."/>
            <person name="Shen Q."/>
            <person name="Xue P."/>
            <person name="Zou S."/>
            <person name="Wang X."/>
            <person name="Liu X."/>
            <person name="Wang F."/>
            <person name="Yang Y."/>
            <person name="An X."/>
            <person name="Dong Z."/>
            <person name="Zhang K."/>
            <person name="Zhang X."/>
            <person name="Luo M.C."/>
            <person name="Dvorak J."/>
            <person name="Tong Y."/>
            <person name="Wang J."/>
            <person name="Yang H."/>
            <person name="Li Z."/>
            <person name="Wang D."/>
            <person name="Zhang A."/>
            <person name="Wang J."/>
        </authorList>
    </citation>
    <scope>NUCLEOTIDE SEQUENCE</scope>
    <source>
        <strain evidence="2">cv. G1812</strain>
    </source>
</reference>
<dbReference type="Proteomes" id="UP000015106">
    <property type="component" value="Chromosome 3"/>
</dbReference>
<dbReference type="EnsemblPlants" id="TuG1812G0300005725.01.T01">
    <property type="protein sequence ID" value="TuG1812G0300005725.01.T01.cds434166"/>
    <property type="gene ID" value="TuG1812G0300005725.01"/>
</dbReference>
<sequence length="195" mass="21005">MSLGTPSLSLISYMSPTPMCAMRNQTMVMSSPPRLSCGRCVLPRHLPAAYVSISSHTLATSCHIRSSPRSLSALPRITPLNSTDLHRVPFTADGSMVVFTPSSILRASRWSGSHAAADLKNSFASAQVSRYRTSPMPGGNISGCLMSRYSMYSDKVSLTSLIMLVSSVATVVSSGWQHRSVAMCHTSKDSWNCLS</sequence>